<feature type="transmembrane region" description="Helical" evidence="9">
    <location>
        <begin position="460"/>
        <end position="480"/>
    </location>
</feature>
<evidence type="ECO:0000256" key="8">
    <source>
        <dbReference type="SAM" id="MobiDB-lite"/>
    </source>
</evidence>
<evidence type="ECO:0000256" key="9">
    <source>
        <dbReference type="SAM" id="Phobius"/>
    </source>
</evidence>
<evidence type="ECO:0008006" key="12">
    <source>
        <dbReference type="Google" id="ProtNLM"/>
    </source>
</evidence>
<name>A0A8J2JDV8_9HEXA</name>
<dbReference type="EMBL" id="CAJVCH010035393">
    <property type="protein sequence ID" value="CAG7716022.1"/>
    <property type="molecule type" value="Genomic_DNA"/>
</dbReference>
<comment type="similarity">
    <text evidence="2">Belongs to the insect chemoreceptor superfamily. Gustatory receptor (GR) family. Gr5a subfamily.</text>
</comment>
<feature type="transmembrane region" description="Helical" evidence="9">
    <location>
        <begin position="82"/>
        <end position="101"/>
    </location>
</feature>
<dbReference type="PANTHER" id="PTHR21421:SF29">
    <property type="entry name" value="GUSTATORY RECEPTOR 5A FOR TREHALOSE-RELATED"/>
    <property type="match status" value="1"/>
</dbReference>
<evidence type="ECO:0000256" key="6">
    <source>
        <dbReference type="ARBA" id="ARBA00023136"/>
    </source>
</evidence>
<feature type="region of interest" description="Disordered" evidence="8">
    <location>
        <begin position="1"/>
        <end position="25"/>
    </location>
</feature>
<dbReference type="GO" id="GO:0050916">
    <property type="term" value="P:sensory perception of sweet taste"/>
    <property type="evidence" value="ECO:0007669"/>
    <property type="project" value="UniProtKB-ARBA"/>
</dbReference>
<protein>
    <recommendedName>
        <fullName evidence="12">Gustatory receptor</fullName>
    </recommendedName>
</protein>
<keyword evidence="11" id="KW-1185">Reference proteome</keyword>
<evidence type="ECO:0000256" key="7">
    <source>
        <dbReference type="ARBA" id="ARBA00023170"/>
    </source>
</evidence>
<evidence type="ECO:0000256" key="5">
    <source>
        <dbReference type="ARBA" id="ARBA00022989"/>
    </source>
</evidence>
<dbReference type="OrthoDB" id="5800391at2759"/>
<dbReference type="GO" id="GO:0008527">
    <property type="term" value="F:taste receptor activity"/>
    <property type="evidence" value="ECO:0007669"/>
    <property type="project" value="InterPro"/>
</dbReference>
<feature type="transmembrane region" description="Helical" evidence="9">
    <location>
        <begin position="122"/>
        <end position="141"/>
    </location>
</feature>
<gene>
    <name evidence="10" type="ORF">AFUS01_LOCUS5552</name>
</gene>
<proteinExistence type="inferred from homology"/>
<feature type="transmembrane region" description="Helical" evidence="9">
    <location>
        <begin position="264"/>
        <end position="281"/>
    </location>
</feature>
<dbReference type="InterPro" id="IPR009318">
    <property type="entry name" value="Gustatory_rcpt"/>
</dbReference>
<dbReference type="AlphaFoldDB" id="A0A8J2JDV8"/>
<keyword evidence="7" id="KW-0675">Receptor</keyword>
<sequence length="484" mass="55685">MRISSTWPVTGHIDPDIQENGRNENPRVGLSFSAIEALRDLRTQVQALWSKQGKNPHKQFVRNVTHQMEKVFKNDLRREDDLYVSMRSFLIFGQALGIVPIRGLGQKNCRVLHFRWCSWQTFYNTAMTMLLVLAAMLNLVVCFQVRGKNPSELAWSANMAVYYSIGAFNYQFFLRNTRRIIELFKTWQEVDLNFVGIDKNLFRDSVLISGCIYTFCIFEHAFSHLKFFPLVEVAERRLLSEPKVQGILKNATAWETYYWRSHPFLPTIVPFSNFVAITFFLLSKFAIFAWDFGDILISVLSRALYYKFKLLIEQAETRLIRNRSTSLDSEKWIQLTDDHAKLYLLITEFEGLLSPLVFASFGVNIYYLCLQLNLGLTPSANNSLIASIYATWSFMQLLVRLLAAAIPAAQIHTYAHKMLQVLKQCPTPCYTTEVDRTERFLAVTKIGLSGLGCFTITRPFILSIVSVVFTFEIVLLQSTVVDTP</sequence>
<evidence type="ECO:0000256" key="4">
    <source>
        <dbReference type="ARBA" id="ARBA00022692"/>
    </source>
</evidence>
<keyword evidence="5 9" id="KW-1133">Transmembrane helix</keyword>
<feature type="compositionally biased region" description="Basic and acidic residues" evidence="8">
    <location>
        <begin position="13"/>
        <end position="25"/>
    </location>
</feature>
<evidence type="ECO:0000313" key="11">
    <source>
        <dbReference type="Proteomes" id="UP000708208"/>
    </source>
</evidence>
<evidence type="ECO:0000313" key="10">
    <source>
        <dbReference type="EMBL" id="CAG7716022.1"/>
    </source>
</evidence>
<accession>A0A8J2JDV8</accession>
<evidence type="ECO:0000256" key="2">
    <source>
        <dbReference type="ARBA" id="ARBA00005327"/>
    </source>
</evidence>
<dbReference type="Proteomes" id="UP000708208">
    <property type="component" value="Unassembled WGS sequence"/>
</dbReference>
<reference evidence="10" key="1">
    <citation type="submission" date="2021-06" db="EMBL/GenBank/DDBJ databases">
        <authorList>
            <person name="Hodson N. C."/>
            <person name="Mongue J. A."/>
            <person name="Jaron S. K."/>
        </authorList>
    </citation>
    <scope>NUCLEOTIDE SEQUENCE</scope>
</reference>
<evidence type="ECO:0000256" key="1">
    <source>
        <dbReference type="ARBA" id="ARBA00004651"/>
    </source>
</evidence>
<dbReference type="Pfam" id="PF06151">
    <property type="entry name" value="Trehalose_recp"/>
    <property type="match status" value="1"/>
</dbReference>
<keyword evidence="3" id="KW-1003">Cell membrane</keyword>
<feature type="transmembrane region" description="Helical" evidence="9">
    <location>
        <begin position="342"/>
        <end position="368"/>
    </location>
</feature>
<feature type="transmembrane region" description="Helical" evidence="9">
    <location>
        <begin position="388"/>
        <end position="409"/>
    </location>
</feature>
<dbReference type="GO" id="GO:0005886">
    <property type="term" value="C:plasma membrane"/>
    <property type="evidence" value="ECO:0007669"/>
    <property type="project" value="UniProtKB-SubCell"/>
</dbReference>
<organism evidence="10 11">
    <name type="scientific">Allacma fusca</name>
    <dbReference type="NCBI Taxonomy" id="39272"/>
    <lineage>
        <taxon>Eukaryota</taxon>
        <taxon>Metazoa</taxon>
        <taxon>Ecdysozoa</taxon>
        <taxon>Arthropoda</taxon>
        <taxon>Hexapoda</taxon>
        <taxon>Collembola</taxon>
        <taxon>Symphypleona</taxon>
        <taxon>Sminthuridae</taxon>
        <taxon>Allacma</taxon>
    </lineage>
</organism>
<evidence type="ECO:0000256" key="3">
    <source>
        <dbReference type="ARBA" id="ARBA00022475"/>
    </source>
</evidence>
<keyword evidence="4 9" id="KW-0812">Transmembrane</keyword>
<keyword evidence="6 9" id="KW-0472">Membrane</keyword>
<dbReference type="PANTHER" id="PTHR21421">
    <property type="entry name" value="GUSTATORY RECEPTOR"/>
    <property type="match status" value="1"/>
</dbReference>
<comment type="subcellular location">
    <subcellularLocation>
        <location evidence="1">Cell membrane</location>
        <topology evidence="1">Multi-pass membrane protein</topology>
    </subcellularLocation>
</comment>
<comment type="caution">
    <text evidence="10">The sequence shown here is derived from an EMBL/GenBank/DDBJ whole genome shotgun (WGS) entry which is preliminary data.</text>
</comment>